<evidence type="ECO:0000313" key="3">
    <source>
        <dbReference type="Proteomes" id="UP000785613"/>
    </source>
</evidence>
<proteinExistence type="predicted"/>
<name>A0ABX0LUG1_9BURK</name>
<comment type="caution">
    <text evidence="2">The sequence shown here is derived from an EMBL/GenBank/DDBJ whole genome shotgun (WGS) entry which is preliminary data.</text>
</comment>
<protein>
    <submittedName>
        <fullName evidence="2">Uncharacterized protein</fullName>
    </submittedName>
</protein>
<keyword evidence="3" id="KW-1185">Reference proteome</keyword>
<evidence type="ECO:0000313" key="2">
    <source>
        <dbReference type="EMBL" id="NHZ33741.1"/>
    </source>
</evidence>
<dbReference type="Proteomes" id="UP000785613">
    <property type="component" value="Unassembled WGS sequence"/>
</dbReference>
<sequence length="356" mass="39324">MKKYLYEAIGPDGRVTKATVAALSVAEAHAQLTRSGYTDIRIRNDDLLHTDLRGSNDPKIAAAMIDSAYSSLAFMMVKAWLRGWITWLPGLLAFIAGLWFALSFLVWTGAALLLLAIVLIFMASLPAAAYQQVLLARANRSYARGLWWLGILRMAKPAGISAMMLDAEQAKLLAGLGRIDEGLALFTGHANDTDLVAYLTQLQAIHDTVGERAKQIDIQRQLLVVSGNSIEARVDLAWSLMRYTSDYDDARRLSAGIEPNACSALYAAGLRVVRALLLQVDGKHDAALAQFESVYAELRRYNSPLIDFTCRELRAYMALSFKASGRIAEAEALWQQEMPHMCAHHCDMLIARYDGI</sequence>
<reference evidence="2 3" key="1">
    <citation type="submission" date="2019-09" db="EMBL/GenBank/DDBJ databases">
        <title>Taxonomy of Antarctic Massilia spp.: description of Massilia rubra sp. nov., Massilia aquatica sp. nov., Massilia mucilaginosa sp. nov., Massilia frigida sp. nov. isolated from streams, lakes and regoliths.</title>
        <authorList>
            <person name="Holochova P."/>
            <person name="Sedlacek I."/>
            <person name="Kralova S."/>
            <person name="Maslanova I."/>
            <person name="Busse H.-J."/>
            <person name="Stankova E."/>
            <person name="Vrbovska V."/>
            <person name="Kovarovic V."/>
            <person name="Bartak M."/>
            <person name="Svec P."/>
            <person name="Pantucek R."/>
        </authorList>
    </citation>
    <scope>NUCLEOTIDE SEQUENCE [LARGE SCALE GENOMIC DNA]</scope>
    <source>
        <strain evidence="2 3">CCM 8692</strain>
    </source>
</reference>
<dbReference type="EMBL" id="VUYU01000005">
    <property type="protein sequence ID" value="NHZ33741.1"/>
    <property type="molecule type" value="Genomic_DNA"/>
</dbReference>
<organism evidence="2 3">
    <name type="scientific">Massilia rubra</name>
    <dbReference type="NCBI Taxonomy" id="2607910"/>
    <lineage>
        <taxon>Bacteria</taxon>
        <taxon>Pseudomonadati</taxon>
        <taxon>Pseudomonadota</taxon>
        <taxon>Betaproteobacteria</taxon>
        <taxon>Burkholderiales</taxon>
        <taxon>Oxalobacteraceae</taxon>
        <taxon>Telluria group</taxon>
        <taxon>Massilia</taxon>
    </lineage>
</organism>
<feature type="transmembrane region" description="Helical" evidence="1">
    <location>
        <begin position="111"/>
        <end position="130"/>
    </location>
</feature>
<feature type="transmembrane region" description="Helical" evidence="1">
    <location>
        <begin position="84"/>
        <end position="105"/>
    </location>
</feature>
<evidence type="ECO:0000256" key="1">
    <source>
        <dbReference type="SAM" id="Phobius"/>
    </source>
</evidence>
<keyword evidence="1" id="KW-0812">Transmembrane</keyword>
<gene>
    <name evidence="2" type="ORF">F0185_09080</name>
</gene>
<keyword evidence="1" id="KW-1133">Transmembrane helix</keyword>
<dbReference type="RefSeq" id="WP_167223646.1">
    <property type="nucleotide sequence ID" value="NZ_VUYU01000005.1"/>
</dbReference>
<keyword evidence="1" id="KW-0472">Membrane</keyword>
<accession>A0ABX0LUG1</accession>